<keyword evidence="13" id="KW-0472">Membrane</keyword>
<evidence type="ECO:0000256" key="12">
    <source>
        <dbReference type="ARBA" id="ARBA00022989"/>
    </source>
</evidence>
<feature type="region of interest" description="Disordered" evidence="19">
    <location>
        <begin position="916"/>
        <end position="947"/>
    </location>
</feature>
<keyword evidence="9" id="KW-0418">Kinase</keyword>
<feature type="region of interest" description="Disordered" evidence="19">
    <location>
        <begin position="226"/>
        <end position="266"/>
    </location>
</feature>
<evidence type="ECO:0000256" key="2">
    <source>
        <dbReference type="ARBA" id="ARBA00010794"/>
    </source>
</evidence>
<evidence type="ECO:0000256" key="19">
    <source>
        <dbReference type="SAM" id="MobiDB-lite"/>
    </source>
</evidence>
<keyword evidence="8 17" id="KW-0863">Zinc-finger</keyword>
<dbReference type="Gramene" id="PNW83816">
    <property type="protein sequence ID" value="PNW83816"/>
    <property type="gene ID" value="CHLRE_04g217920v5"/>
</dbReference>
<evidence type="ECO:0000256" key="11">
    <source>
        <dbReference type="ARBA" id="ARBA00022946"/>
    </source>
</evidence>
<keyword evidence="6" id="KW-0812">Transmembrane</keyword>
<keyword evidence="7" id="KW-0479">Metal-binding</keyword>
<evidence type="ECO:0000256" key="7">
    <source>
        <dbReference type="ARBA" id="ARBA00022723"/>
    </source>
</evidence>
<comment type="subcellular location">
    <subcellularLocation>
        <location evidence="1">Plastid</location>
        <location evidence="1">Chloroplast membrane</location>
        <topology evidence="1">Multi-pass membrane protein</topology>
    </subcellularLocation>
</comment>
<evidence type="ECO:0000256" key="10">
    <source>
        <dbReference type="ARBA" id="ARBA00022833"/>
    </source>
</evidence>
<feature type="region of interest" description="Disordered" evidence="19">
    <location>
        <begin position="128"/>
        <end position="148"/>
    </location>
</feature>
<feature type="region of interest" description="Disordered" evidence="19">
    <location>
        <begin position="313"/>
        <end position="362"/>
    </location>
</feature>
<evidence type="ECO:0000256" key="9">
    <source>
        <dbReference type="ARBA" id="ARBA00022777"/>
    </source>
</evidence>
<evidence type="ECO:0000256" key="16">
    <source>
        <dbReference type="ARBA" id="ARBA00048889"/>
    </source>
</evidence>
<dbReference type="KEGG" id="cre:CHLRE_04g217920v5"/>
<dbReference type="GO" id="GO:0010276">
    <property type="term" value="F:phytol kinase activity"/>
    <property type="evidence" value="ECO:0007669"/>
    <property type="project" value="UniProtKB-EC"/>
</dbReference>
<dbReference type="ExpressionAtlas" id="A0A2K3DTF9">
    <property type="expression patterns" value="baseline"/>
</dbReference>
<keyword evidence="18" id="KW-0175">Coiled coil</keyword>
<evidence type="ECO:0000256" key="8">
    <source>
        <dbReference type="ARBA" id="ARBA00022771"/>
    </source>
</evidence>
<dbReference type="GO" id="GO:0008270">
    <property type="term" value="F:zinc ion binding"/>
    <property type="evidence" value="ECO:0007669"/>
    <property type="project" value="UniProtKB-KW"/>
</dbReference>
<dbReference type="GeneID" id="66053171"/>
<comment type="catalytic activity">
    <reaction evidence="16">
        <text>phytol + CTP = phytyl phosphate + CDP + H(+)</text>
        <dbReference type="Rhea" id="RHEA:38055"/>
        <dbReference type="ChEBI" id="CHEBI:15378"/>
        <dbReference type="ChEBI" id="CHEBI:17327"/>
        <dbReference type="ChEBI" id="CHEBI:37563"/>
        <dbReference type="ChEBI" id="CHEBI:58069"/>
        <dbReference type="ChEBI" id="CHEBI:75483"/>
        <dbReference type="EC" id="2.7.1.182"/>
    </reaction>
</comment>
<keyword evidence="12" id="KW-1133">Transmembrane helix</keyword>
<dbReference type="GO" id="GO:0016020">
    <property type="term" value="C:membrane"/>
    <property type="evidence" value="ECO:0007669"/>
    <property type="project" value="UniProtKB-SubCell"/>
</dbReference>
<feature type="region of interest" description="Disordered" evidence="19">
    <location>
        <begin position="174"/>
        <end position="196"/>
    </location>
</feature>
<keyword evidence="10" id="KW-0862">Zinc</keyword>
<dbReference type="InParanoid" id="A0A2K3DTF9"/>
<dbReference type="Proteomes" id="UP000006906">
    <property type="component" value="Chromosome 4"/>
</dbReference>
<evidence type="ECO:0000256" key="13">
    <source>
        <dbReference type="ARBA" id="ARBA00023136"/>
    </source>
</evidence>
<evidence type="ECO:0000256" key="15">
    <source>
        <dbReference type="ARBA" id="ARBA00039024"/>
    </source>
</evidence>
<evidence type="ECO:0000313" key="22">
    <source>
        <dbReference type="Proteomes" id="UP000006906"/>
    </source>
</evidence>
<feature type="domain" description="MYND-type" evidence="20">
    <location>
        <begin position="1070"/>
        <end position="1123"/>
    </location>
</feature>
<comment type="pathway">
    <text evidence="14">Cofactor biosynthesis; tocopherol biosynthesis.</text>
</comment>
<dbReference type="OrthoDB" id="5945798at2759"/>
<keyword evidence="3" id="KW-0150">Chloroplast</keyword>
<dbReference type="PROSITE" id="PS50865">
    <property type="entry name" value="ZF_MYND_2"/>
    <property type="match status" value="1"/>
</dbReference>
<feature type="compositionally biased region" description="Low complexity" evidence="19">
    <location>
        <begin position="235"/>
        <end position="266"/>
    </location>
</feature>
<reference evidence="21 22" key="1">
    <citation type="journal article" date="2007" name="Science">
        <title>The Chlamydomonas genome reveals the evolution of key animal and plant functions.</title>
        <authorList>
            <person name="Merchant S.S."/>
            <person name="Prochnik S.E."/>
            <person name="Vallon O."/>
            <person name="Harris E.H."/>
            <person name="Karpowicz S.J."/>
            <person name="Witman G.B."/>
            <person name="Terry A."/>
            <person name="Salamov A."/>
            <person name="Fritz-Laylin L.K."/>
            <person name="Marechal-Drouard L."/>
            <person name="Marshall W.F."/>
            <person name="Qu L.H."/>
            <person name="Nelson D.R."/>
            <person name="Sanderfoot A.A."/>
            <person name="Spalding M.H."/>
            <person name="Kapitonov V.V."/>
            <person name="Ren Q."/>
            <person name="Ferris P."/>
            <person name="Lindquist E."/>
            <person name="Shapiro H."/>
            <person name="Lucas S.M."/>
            <person name="Grimwood J."/>
            <person name="Schmutz J."/>
            <person name="Cardol P."/>
            <person name="Cerutti H."/>
            <person name="Chanfreau G."/>
            <person name="Chen C.L."/>
            <person name="Cognat V."/>
            <person name="Croft M.T."/>
            <person name="Dent R."/>
            <person name="Dutcher S."/>
            <person name="Fernandez E."/>
            <person name="Fukuzawa H."/>
            <person name="Gonzalez-Ballester D."/>
            <person name="Gonzalez-Halphen D."/>
            <person name="Hallmann A."/>
            <person name="Hanikenne M."/>
            <person name="Hippler M."/>
            <person name="Inwood W."/>
            <person name="Jabbari K."/>
            <person name="Kalanon M."/>
            <person name="Kuras R."/>
            <person name="Lefebvre P.A."/>
            <person name="Lemaire S.D."/>
            <person name="Lobanov A.V."/>
            <person name="Lohr M."/>
            <person name="Manuell A."/>
            <person name="Meier I."/>
            <person name="Mets L."/>
            <person name="Mittag M."/>
            <person name="Mittelmeier T."/>
            <person name="Moroney J.V."/>
            <person name="Moseley J."/>
            <person name="Napoli C."/>
            <person name="Nedelcu A.M."/>
            <person name="Niyogi K."/>
            <person name="Novoselov S.V."/>
            <person name="Paulsen I.T."/>
            <person name="Pazour G."/>
            <person name="Purton S."/>
            <person name="Ral J.P."/>
            <person name="Riano-Pachon D.M."/>
            <person name="Riekhof W."/>
            <person name="Rymarquis L."/>
            <person name="Schroda M."/>
            <person name="Stern D."/>
            <person name="Umen J."/>
            <person name="Willows R."/>
            <person name="Wilson N."/>
            <person name="Zimmer S.L."/>
            <person name="Allmer J."/>
            <person name="Balk J."/>
            <person name="Bisova K."/>
            <person name="Chen C.J."/>
            <person name="Elias M."/>
            <person name="Gendler K."/>
            <person name="Hauser C."/>
            <person name="Lamb M.R."/>
            <person name="Ledford H."/>
            <person name="Long J.C."/>
            <person name="Minagawa J."/>
            <person name="Page M.D."/>
            <person name="Pan J."/>
            <person name="Pootakham W."/>
            <person name="Roje S."/>
            <person name="Rose A."/>
            <person name="Stahlberg E."/>
            <person name="Terauchi A.M."/>
            <person name="Yang P."/>
            <person name="Ball S."/>
            <person name="Bowler C."/>
            <person name="Dieckmann C.L."/>
            <person name="Gladyshev V.N."/>
            <person name="Green P."/>
            <person name="Jorgensen R."/>
            <person name="Mayfield S."/>
            <person name="Mueller-Roeber B."/>
            <person name="Rajamani S."/>
            <person name="Sayre R.T."/>
            <person name="Brokstein P."/>
            <person name="Dubchak I."/>
            <person name="Goodstein D."/>
            <person name="Hornick L."/>
            <person name="Huang Y.W."/>
            <person name="Jhaveri J."/>
            <person name="Luo Y."/>
            <person name="Martinez D."/>
            <person name="Ngau W.C."/>
            <person name="Otillar B."/>
            <person name="Poliakov A."/>
            <person name="Porter A."/>
            <person name="Szajkowski L."/>
            <person name="Werner G."/>
            <person name="Zhou K."/>
            <person name="Grigoriev I.V."/>
            <person name="Rokhsar D.S."/>
            <person name="Grossman A.R."/>
        </authorList>
    </citation>
    <scope>NUCLEOTIDE SEQUENCE [LARGE SCALE GENOMIC DNA]</scope>
    <source>
        <strain evidence="22">CC-503</strain>
    </source>
</reference>
<name>A0A2K3DTF9_CHLRE</name>
<feature type="region of interest" description="Disordered" evidence="19">
    <location>
        <begin position="628"/>
        <end position="674"/>
    </location>
</feature>
<feature type="compositionally biased region" description="Polar residues" evidence="19">
    <location>
        <begin position="925"/>
        <end position="935"/>
    </location>
</feature>
<evidence type="ECO:0000256" key="6">
    <source>
        <dbReference type="ARBA" id="ARBA00022692"/>
    </source>
</evidence>
<feature type="compositionally biased region" description="Low complexity" evidence="19">
    <location>
        <begin position="335"/>
        <end position="345"/>
    </location>
</feature>
<proteinExistence type="inferred from homology"/>
<dbReference type="AlphaFoldDB" id="A0A2K3DTF9"/>
<evidence type="ECO:0000256" key="1">
    <source>
        <dbReference type="ARBA" id="ARBA00004508"/>
    </source>
</evidence>
<evidence type="ECO:0000256" key="3">
    <source>
        <dbReference type="ARBA" id="ARBA00022528"/>
    </source>
</evidence>
<keyword evidence="4" id="KW-0934">Plastid</keyword>
<dbReference type="InterPro" id="IPR002893">
    <property type="entry name" value="Znf_MYND"/>
</dbReference>
<evidence type="ECO:0000256" key="18">
    <source>
        <dbReference type="SAM" id="Coils"/>
    </source>
</evidence>
<sequence>MASENTALAVLQTDLLNVYAALASRPASPGFHRLNVLVMAATVMAAIATAVPTNRSLGPVLYAALSRSQAPEHFAAAILRAASQSEPPNRSCEAPNSVGVPGAVSTLCTMLKALYFADCSMRARCSTQQEQVPEPEPDATAGAGADTAARAATQGAGAVGGFASAAARASEPAAQDTAAVARPSASAEGPAARAGGESLQPLLQGPCLQCFLVWVLSCARECSAVGEASPGVGAGSSDSRGSRGSSGNRGSSATCSGGTAAGASASGSAAAAGSMPAALVRALRFADIKDDVPVDLFTSLRLLVGGPVECVVPRRPGPQPQMQIQETPPQPQPQPQQRQPQLQPQPHLPPQPQQQPQHLHLGPCGGSRPLLASVCVYDLVQRGWLGHSGIELESLSPYARIDAASVLANLLLQLPPRQAAARLPGLWAMLVSWLPVVLLEDMEVYSGIHMGAGSALQDVCLLLQLQLPAGSSTQQQEQPAVPCYSLRCALDAGLLGAVERTLRQPDVLLQPESCRYMPHAVRVLAAVQQLLCSSGVWPAALAHGPLAQVAGLVASLARVTAALANVAVGYVGISGSIPLPLFAACAGGLPRADWEALALNHAGDAFSCCLAGLLHLLLAAIDGGSDDGLPSGRAQPQHAREHLQREPQQQEQPQQDPPQRGQPQPPQEQEEWQDAGWRASVAAAGGGGPPAGSAPSAQQRLLGSLAVGLWAGYIAHTAANIICGVPEGPLPSDACAALRVLLPPITRVLVQACMSHRLAVAADVRLRNVRQALVGVQKEGGGGTDAETAALQELQQLEEEAEQAAAVARSWAELRGRLEMRVLGLLMLSSARAVAQSGDRRLQAMWLRLLAVWWSQGSLEALDGFVWASRTRAADRDAGAAAAEAENAGGGGDGGGGGGTAADIGGASAGIAGTPAAARDGCAGRTTSSSSSQHNDGGGCSRARADELPVDTVTPELVSMARAHGWPELADFVSHGPVVMRRVLGDAVLQPGTKAEALAAAVAGKHEEWVDGMEPVMRKLWVSMTGADWFTGLAAQQTWLLPRVEVERQLLAASSNSSSDGGSGVACTGVRLCGNPDCRQLDGPTAVLAPGTGKTCARCRSVTYCCGECQLRHWTEGGHKEECPRLAAAALRRTEEK</sequence>
<dbReference type="EC" id="2.7.1.182" evidence="15"/>
<dbReference type="EMBL" id="CM008965">
    <property type="protein sequence ID" value="PNW83816.1"/>
    <property type="molecule type" value="Genomic_DNA"/>
</dbReference>
<keyword evidence="11" id="KW-0809">Transit peptide</keyword>
<accession>A0A2K3DTF9</accession>
<keyword evidence="22" id="KW-1185">Reference proteome</keyword>
<keyword evidence="5" id="KW-0808">Transferase</keyword>
<gene>
    <name evidence="21" type="ORF">CHLRE_04g217920v5</name>
</gene>
<feature type="compositionally biased region" description="Low complexity" evidence="19">
    <location>
        <begin position="139"/>
        <end position="148"/>
    </location>
</feature>
<evidence type="ECO:0000256" key="17">
    <source>
        <dbReference type="PROSITE-ProRule" id="PRU00134"/>
    </source>
</evidence>
<dbReference type="RefSeq" id="XP_042925012.1">
    <property type="nucleotide sequence ID" value="XM_043061756.1"/>
</dbReference>
<feature type="compositionally biased region" description="Low complexity" evidence="19">
    <location>
        <begin position="646"/>
        <end position="662"/>
    </location>
</feature>
<dbReference type="Gene3D" id="6.10.140.2220">
    <property type="match status" value="1"/>
</dbReference>
<dbReference type="PANTHER" id="PTHR32523:SF8">
    <property type="entry name" value="DOLICHOL KINASE"/>
    <property type="match status" value="1"/>
</dbReference>
<organism evidence="21 22">
    <name type="scientific">Chlamydomonas reinhardtii</name>
    <name type="common">Chlamydomonas smithii</name>
    <dbReference type="NCBI Taxonomy" id="3055"/>
    <lineage>
        <taxon>Eukaryota</taxon>
        <taxon>Viridiplantae</taxon>
        <taxon>Chlorophyta</taxon>
        <taxon>core chlorophytes</taxon>
        <taxon>Chlorophyceae</taxon>
        <taxon>CS clade</taxon>
        <taxon>Chlamydomonadales</taxon>
        <taxon>Chlamydomonadaceae</taxon>
        <taxon>Chlamydomonas</taxon>
    </lineage>
</organism>
<evidence type="ECO:0000313" key="21">
    <source>
        <dbReference type="EMBL" id="PNW83816.1"/>
    </source>
</evidence>
<dbReference type="PANTHER" id="PTHR32523">
    <property type="entry name" value="PHYTOL KINASE 1, CHLOROPLASTIC"/>
    <property type="match status" value="1"/>
</dbReference>
<evidence type="ECO:0000256" key="5">
    <source>
        <dbReference type="ARBA" id="ARBA00022679"/>
    </source>
</evidence>
<comment type="similarity">
    <text evidence="2">Belongs to the polyprenol kinase family.</text>
</comment>
<evidence type="ECO:0000256" key="4">
    <source>
        <dbReference type="ARBA" id="ARBA00022640"/>
    </source>
</evidence>
<dbReference type="GO" id="GO:0016301">
    <property type="term" value="F:kinase activity"/>
    <property type="evidence" value="ECO:0000318"/>
    <property type="project" value="GO_Central"/>
</dbReference>
<dbReference type="PROSITE" id="PS01360">
    <property type="entry name" value="ZF_MYND_1"/>
    <property type="match status" value="1"/>
</dbReference>
<dbReference type="InterPro" id="IPR039606">
    <property type="entry name" value="Phytol/farnesol_kinase"/>
</dbReference>
<protein>
    <recommendedName>
        <fullName evidence="15">phytol kinase</fullName>
        <ecNumber evidence="15">2.7.1.182</ecNumber>
    </recommendedName>
</protein>
<evidence type="ECO:0000259" key="20">
    <source>
        <dbReference type="PROSITE" id="PS50865"/>
    </source>
</evidence>
<dbReference type="Pfam" id="PF01753">
    <property type="entry name" value="zf-MYND"/>
    <property type="match status" value="1"/>
</dbReference>
<dbReference type="SUPFAM" id="SSF144232">
    <property type="entry name" value="HIT/MYND zinc finger-like"/>
    <property type="match status" value="1"/>
</dbReference>
<feature type="coiled-coil region" evidence="18">
    <location>
        <begin position="784"/>
        <end position="814"/>
    </location>
</feature>
<dbReference type="GO" id="GO:0009507">
    <property type="term" value="C:chloroplast"/>
    <property type="evidence" value="ECO:0007669"/>
    <property type="project" value="UniProtKB-SubCell"/>
</dbReference>
<evidence type="ECO:0000256" key="14">
    <source>
        <dbReference type="ARBA" id="ARBA00024015"/>
    </source>
</evidence>